<name>D5XE73_THEPJ</name>
<dbReference type="InterPro" id="IPR052018">
    <property type="entry name" value="PHP_domain"/>
</dbReference>
<sequence length="887" mass="101026">MLDFLNSPNGANYVKADLHIHTPVDKNFKLNGLNCSSEKEKLAVVEKYVEQFKSRDLKIVAITEHNDVTWLEMIRRVAENEGIVVFPGVEISTNNGKRGIHILALFDPSFPTERLDHMLTAAGLPPHKRLDNGNVLLSSLTANEVIKVVNEYGGICIAAHSVDNNSGLFKGCEGDTCAEIYTNPDLLAVEIPGGREELAAGIKNIINGKDPQYKNRDIACLNSSDARSIDAIGSRFTYIKLSSFTIEGLKQAFLDWRSRIRLPVEKTDFYFPKILGVKWEGGAFLGGSGIHFNNNLNCLIGGKGTGKSFVLETIRYAFGQEPIGKDHKNAFNSLLRDVFKPGSKITVAVEDEHGTKYFIERTYPYGPVVSNSSGEVIPGLAPGDVFAPEIFGQKEIYEISRHEDFQLSLMDSFYRKELDNLEEEERLILKLLRENHVNIEKTSDIICRVEARLSELPRLQETIKRLKQYRVADKFAEKKAYDKEKILFERVQQEIEQCLRNLEAVKSELEINPEIIQAADLEKLPNAQLLSEVKTLLANLNKGIASTLAGLERQIVHSKQEVEGIKNRWKQLFDRQEEKYNELLRELQARNTPFDPHEYVATEEKITKLLPLNQELEKYREQLRQLKIFREVKLTELQENRRKQHSVRVDKVRELSEKLAGVLKISVEYEGCKEFLVDHMSQLKTKIPREVLRNLVTRDDFNLFEFVKTIRLGPEKVTEKYNLSPGYSQNLCRLDETELFALETYKVLDRITIELNVGGKNPVYKAIDKLSIGQKCTAILTLILLKNKMPLLIDQPEDDLDNKFVYDEIVKTLRKEKEKRQFIIATHNANIPVLGDAEQIIVLQASNDKGQVSITGSIDDNQIKEPVEQILEGGKQAFQLRKQKYGF</sequence>
<dbReference type="Gene3D" id="3.20.20.140">
    <property type="entry name" value="Metal-dependent hydrolases"/>
    <property type="match status" value="1"/>
</dbReference>
<protein>
    <submittedName>
        <fullName evidence="3">Phosphoesterase PHP domain protein</fullName>
    </submittedName>
</protein>
<dbReference type="InterPro" id="IPR003141">
    <property type="entry name" value="Pol/His_phosphatase_N"/>
</dbReference>
<evidence type="ECO:0000256" key="1">
    <source>
        <dbReference type="SAM" id="Coils"/>
    </source>
</evidence>
<dbReference type="InterPro" id="IPR016195">
    <property type="entry name" value="Pol/histidinol_Pase-like"/>
</dbReference>
<dbReference type="EMBL" id="CP002028">
    <property type="protein sequence ID" value="ADG81944.1"/>
    <property type="molecule type" value="Genomic_DNA"/>
</dbReference>
<dbReference type="KEGG" id="tjr:TherJR_1080"/>
<accession>D5XE73</accession>
<dbReference type="GO" id="GO:0004534">
    <property type="term" value="F:5'-3' RNA exonuclease activity"/>
    <property type="evidence" value="ECO:0007669"/>
    <property type="project" value="TreeGrafter"/>
</dbReference>
<dbReference type="Gene3D" id="3.40.50.300">
    <property type="entry name" value="P-loop containing nucleotide triphosphate hydrolases"/>
    <property type="match status" value="2"/>
</dbReference>
<dbReference type="SUPFAM" id="SSF52540">
    <property type="entry name" value="P-loop containing nucleoside triphosphate hydrolases"/>
    <property type="match status" value="1"/>
</dbReference>
<proteinExistence type="predicted"/>
<dbReference type="STRING" id="635013.TherJR_1080"/>
<dbReference type="SMART" id="SM00481">
    <property type="entry name" value="POLIIIAc"/>
    <property type="match status" value="1"/>
</dbReference>
<dbReference type="InterPro" id="IPR027417">
    <property type="entry name" value="P-loop_NTPase"/>
</dbReference>
<dbReference type="HOGENOM" id="CLU_006611_1_0_9"/>
<dbReference type="GO" id="GO:0035312">
    <property type="term" value="F:5'-3' DNA exonuclease activity"/>
    <property type="evidence" value="ECO:0007669"/>
    <property type="project" value="TreeGrafter"/>
</dbReference>
<dbReference type="RefSeq" id="WP_013119963.1">
    <property type="nucleotide sequence ID" value="NC_014152.1"/>
</dbReference>
<evidence type="ECO:0000259" key="2">
    <source>
        <dbReference type="SMART" id="SM00481"/>
    </source>
</evidence>
<dbReference type="InterPro" id="IPR054787">
    <property type="entry name" value="TrlF_ATPase"/>
</dbReference>
<evidence type="ECO:0000313" key="3">
    <source>
        <dbReference type="EMBL" id="ADG81944.1"/>
    </source>
</evidence>
<dbReference type="Proteomes" id="UP000002377">
    <property type="component" value="Chromosome"/>
</dbReference>
<keyword evidence="1" id="KW-0175">Coiled coil</keyword>
<reference evidence="3 4" key="1">
    <citation type="submission" date="2010-05" db="EMBL/GenBank/DDBJ databases">
        <title>Complete sequence of Thermincola sp. JR.</title>
        <authorList>
            <consortium name="US DOE Joint Genome Institute"/>
            <person name="Lucas S."/>
            <person name="Copeland A."/>
            <person name="Lapidus A."/>
            <person name="Cheng J.-F."/>
            <person name="Bruce D."/>
            <person name="Goodwin L."/>
            <person name="Pitluck S."/>
            <person name="Chertkov O."/>
            <person name="Detter J.C."/>
            <person name="Han C."/>
            <person name="Tapia R."/>
            <person name="Land M."/>
            <person name="Hauser L."/>
            <person name="Kyrpides N."/>
            <person name="Mikhailova N."/>
            <person name="Hazen T.C."/>
            <person name="Woyke T."/>
        </authorList>
    </citation>
    <scope>NUCLEOTIDE SEQUENCE [LARGE SCALE GENOMIC DNA]</scope>
    <source>
        <strain evidence="3 4">JR</strain>
    </source>
</reference>
<keyword evidence="4" id="KW-1185">Reference proteome</keyword>
<dbReference type="NCBIfam" id="NF045780">
    <property type="entry name" value="TrlF_fam_ATP"/>
    <property type="match status" value="1"/>
</dbReference>
<evidence type="ECO:0000313" key="4">
    <source>
        <dbReference type="Proteomes" id="UP000002377"/>
    </source>
</evidence>
<gene>
    <name evidence="3" type="ordered locus">TherJR_1080</name>
</gene>
<dbReference type="SUPFAM" id="SSF89550">
    <property type="entry name" value="PHP domain-like"/>
    <property type="match status" value="1"/>
</dbReference>
<dbReference type="PANTHER" id="PTHR42924:SF3">
    <property type="entry name" value="POLYMERASE_HISTIDINOL PHOSPHATASE N-TERMINAL DOMAIN-CONTAINING PROTEIN"/>
    <property type="match status" value="1"/>
</dbReference>
<feature type="coiled-coil region" evidence="1">
    <location>
        <begin position="548"/>
        <end position="590"/>
    </location>
</feature>
<dbReference type="eggNOG" id="COG0613">
    <property type="taxonomic scope" value="Bacteria"/>
</dbReference>
<organism evidence="3 4">
    <name type="scientific">Thermincola potens (strain JR)</name>
    <dbReference type="NCBI Taxonomy" id="635013"/>
    <lineage>
        <taxon>Bacteria</taxon>
        <taxon>Bacillati</taxon>
        <taxon>Bacillota</taxon>
        <taxon>Clostridia</taxon>
        <taxon>Eubacteriales</taxon>
        <taxon>Thermincolaceae</taxon>
        <taxon>Thermincola</taxon>
    </lineage>
</organism>
<dbReference type="PANTHER" id="PTHR42924">
    <property type="entry name" value="EXONUCLEASE"/>
    <property type="match status" value="1"/>
</dbReference>
<dbReference type="AlphaFoldDB" id="D5XE73"/>
<feature type="domain" description="Polymerase/histidinol phosphatase N-terminal" evidence="2">
    <location>
        <begin position="16"/>
        <end position="95"/>
    </location>
</feature>
<dbReference type="eggNOG" id="COG1196">
    <property type="taxonomic scope" value="Bacteria"/>
</dbReference>
<dbReference type="OrthoDB" id="9791620at2"/>